<dbReference type="Gene3D" id="1.20.1600.10">
    <property type="entry name" value="Outer membrane efflux proteins (OEP)"/>
    <property type="match status" value="1"/>
</dbReference>
<reference evidence="2 3" key="1">
    <citation type="submission" date="2016-10" db="EMBL/GenBank/DDBJ databases">
        <authorList>
            <person name="de Groot N.N."/>
        </authorList>
    </citation>
    <scope>NUCLEOTIDE SEQUENCE [LARGE SCALE GENOMIC DNA]</scope>
    <source>
        <strain evidence="2 3">DSM 2784</strain>
    </source>
</reference>
<evidence type="ECO:0008006" key="4">
    <source>
        <dbReference type="Google" id="ProtNLM"/>
    </source>
</evidence>
<evidence type="ECO:0000313" key="3">
    <source>
        <dbReference type="Proteomes" id="UP000199208"/>
    </source>
</evidence>
<evidence type="ECO:0000313" key="2">
    <source>
        <dbReference type="EMBL" id="SCZ79035.1"/>
    </source>
</evidence>
<dbReference type="STRING" id="1120920.SAMN03080599_01559"/>
<gene>
    <name evidence="2" type="ORF">SAMN03080599_01559</name>
</gene>
<protein>
    <recommendedName>
        <fullName evidence="4">Outer membrane efflux protein</fullName>
    </recommendedName>
</protein>
<evidence type="ECO:0000256" key="1">
    <source>
        <dbReference type="SAM" id="SignalP"/>
    </source>
</evidence>
<sequence length="371" mass="42590">MIKRILPLTLLVMSLTLSGAFALETLTLEQVVDRVQTENSQLALLNEELRYTAWLEDEARDTAEDLEDLVESNYGDKYLPQAKLVYVEPLRMKFELNSLERQKVTLLKTLESDAVTSYLNLINAKEGLLQARYDLMAAEKDELAKRLMLEMGRIAKIDYDKAYISLQQQSRVIASYERTIELNYIKLNALMERSASDRYEVVKPVLDVSLPQINSFEMAVVTYKENSDKLLDQVETLRIAQENYDVAEEISDNETTIIQAERAMNLESFRTISMLRSADYDFRIAYNDLANKYDSVMTAFGRYGLSVKNYEIAKIKYERGMTTAVEFLQAASDNESARRVWQTSLNDFFSARTAFIIDFSIEEVSDEGVVL</sequence>
<keyword evidence="3" id="KW-1185">Reference proteome</keyword>
<accession>A0A1G5RY16</accession>
<dbReference type="AlphaFoldDB" id="A0A1G5RY16"/>
<feature type="chain" id="PRO_5011579774" description="Outer membrane efflux protein" evidence="1">
    <location>
        <begin position="23"/>
        <end position="371"/>
    </location>
</feature>
<organism evidence="2 3">
    <name type="scientific">Acidaminobacter hydrogenoformans DSM 2784</name>
    <dbReference type="NCBI Taxonomy" id="1120920"/>
    <lineage>
        <taxon>Bacteria</taxon>
        <taxon>Bacillati</taxon>
        <taxon>Bacillota</taxon>
        <taxon>Clostridia</taxon>
        <taxon>Peptostreptococcales</taxon>
        <taxon>Acidaminobacteraceae</taxon>
        <taxon>Acidaminobacter</taxon>
    </lineage>
</organism>
<feature type="signal peptide" evidence="1">
    <location>
        <begin position="1"/>
        <end position="22"/>
    </location>
</feature>
<dbReference type="Proteomes" id="UP000199208">
    <property type="component" value="Unassembled WGS sequence"/>
</dbReference>
<keyword evidence="1" id="KW-0732">Signal</keyword>
<dbReference type="RefSeq" id="WP_092590336.1">
    <property type="nucleotide sequence ID" value="NZ_FMWL01000006.1"/>
</dbReference>
<dbReference type="EMBL" id="FMWL01000006">
    <property type="protein sequence ID" value="SCZ79035.1"/>
    <property type="molecule type" value="Genomic_DNA"/>
</dbReference>
<name>A0A1G5RY16_9FIRM</name>
<proteinExistence type="predicted"/>
<dbReference type="SUPFAM" id="SSF56954">
    <property type="entry name" value="Outer membrane efflux proteins (OEP)"/>
    <property type="match status" value="1"/>
</dbReference>